<feature type="domain" description="Wolframin cysteine-rich" evidence="3">
    <location>
        <begin position="581"/>
        <end position="681"/>
    </location>
</feature>
<evidence type="ECO:0000256" key="1">
    <source>
        <dbReference type="SAM" id="Phobius"/>
    </source>
</evidence>
<dbReference type="PRINTS" id="PR02060">
    <property type="entry name" value="WOLFFAMILY"/>
</dbReference>
<comment type="caution">
    <text evidence="4">The sequence shown here is derived from an EMBL/GenBank/DDBJ whole genome shotgun (WGS) entry which is preliminary data.</text>
</comment>
<dbReference type="InterPro" id="IPR011990">
    <property type="entry name" value="TPR-like_helical_dom_sf"/>
</dbReference>
<sequence>MAASSSFESAIQEDSSDVNVWLKEAHDGSEKHQLLIGLHYLKLAELGVNKEENANNAVTWLIAASKQGNSEANEKLKHCVETNLGLNEKNKNDVTWCLTTSVSEKKIRFAARSLFLKLSNAHKKALSEQEYIEAINNLSSISEREKKLLLAAGKKIGSTIGENDFVKTVSKKIQGTLTWTTDEIGETSAAYDSAGIVKKVFVYPRQTASIVFDRGLEYASKEGLSLILSLIPTNQIYLLAMILIYSYLTPGFFLLFLPLLAFYISLFVMVVATLQMFYKKRKQKESTTLVSMLQEQFQVDIDVESTESQYLWNSLTPYLVYFVALPIMVASFSLANKNYIPGGELFVVSLIMTGFCFLGLSDSYDIHTLLALSAHAFASLPVFIKNIPKIPIISSFVGLITNPYLSLELGLGVSFNLSLPSIVHMLIPLLLLRMAMKGSWSGAYRILIPHLVCYFWFSVSITMFPFTTWRSLARATFGYIMLPAAIPISFLLAILGFFYFIYKLLQTQMIGKLLITAMLFAVPVVLTQTKSLFGKKDKNTSAKSKRVQKILMISFAVLGVLPLLFVRIPTLSKAKHFELSWESYRAICIPAENDIWAPYQIRCRDFIGTKVNWKGAVKQVKITKSENTAESVIKSLPTILSDPLYCIYGDRISDCNEASMPTTAFKHCQIVKEMKQTCHLRSHDQFTFSLSMQVEDVQVDLEAGPNFKGQLMALKPNDELEFSGSLVDVGTPIPNLRLRSLNCTSRELPIMMDLSEDVDEDTVYKMLNEAFALTFNFGLFPVFIYSPH</sequence>
<feature type="transmembrane region" description="Helical" evidence="1">
    <location>
        <begin position="413"/>
        <end position="432"/>
    </location>
</feature>
<dbReference type="Pfam" id="PF19913">
    <property type="entry name" value="WCOB"/>
    <property type="match status" value="1"/>
</dbReference>
<dbReference type="GO" id="GO:0005789">
    <property type="term" value="C:endoplasmic reticulum membrane"/>
    <property type="evidence" value="ECO:0007669"/>
    <property type="project" value="TreeGrafter"/>
</dbReference>
<dbReference type="PANTHER" id="PTHR13098:SF3">
    <property type="entry name" value="WOLFRAMIN"/>
    <property type="match status" value="1"/>
</dbReference>
<feature type="transmembrane region" description="Helical" evidence="1">
    <location>
        <begin position="444"/>
        <end position="466"/>
    </location>
</feature>
<feature type="transmembrane region" description="Helical" evidence="1">
    <location>
        <begin position="252"/>
        <end position="278"/>
    </location>
</feature>
<feature type="transmembrane region" description="Helical" evidence="1">
    <location>
        <begin position="342"/>
        <end position="360"/>
    </location>
</feature>
<evidence type="ECO:0000259" key="3">
    <source>
        <dbReference type="Pfam" id="PF20053"/>
    </source>
</evidence>
<keyword evidence="1" id="KW-0812">Transmembrane</keyword>
<dbReference type="AlphaFoldDB" id="A0AAV2GZ88"/>
<dbReference type="GO" id="GO:0030968">
    <property type="term" value="P:endoplasmic reticulum unfolded protein response"/>
    <property type="evidence" value="ECO:0007669"/>
    <property type="project" value="TreeGrafter"/>
</dbReference>
<dbReference type="InterPro" id="IPR026209">
    <property type="entry name" value="Wolframin_fam"/>
</dbReference>
<proteinExistence type="predicted"/>
<keyword evidence="1" id="KW-0472">Membrane</keyword>
<evidence type="ECO:0000259" key="2">
    <source>
        <dbReference type="Pfam" id="PF19913"/>
    </source>
</evidence>
<protein>
    <recommendedName>
        <fullName evidence="6">Wolframin</fullName>
    </recommendedName>
</protein>
<dbReference type="Pfam" id="PF20053">
    <property type="entry name" value="WC-rich"/>
    <property type="match status" value="1"/>
</dbReference>
<dbReference type="InterPro" id="IPR045461">
    <property type="entry name" value="Wolframin_OB_fold"/>
</dbReference>
<keyword evidence="5" id="KW-1185">Reference proteome</keyword>
<dbReference type="Gene3D" id="1.25.40.10">
    <property type="entry name" value="Tetratricopeptide repeat domain"/>
    <property type="match status" value="1"/>
</dbReference>
<dbReference type="PANTHER" id="PTHR13098">
    <property type="entry name" value="WOLFRAMIN"/>
    <property type="match status" value="1"/>
</dbReference>
<feature type="transmembrane region" description="Helical" evidence="1">
    <location>
        <begin position="318"/>
        <end position="335"/>
    </location>
</feature>
<evidence type="ECO:0000313" key="5">
    <source>
        <dbReference type="Proteomes" id="UP001497497"/>
    </source>
</evidence>
<dbReference type="GO" id="GO:0055074">
    <property type="term" value="P:calcium ion homeostasis"/>
    <property type="evidence" value="ECO:0007669"/>
    <property type="project" value="TreeGrafter"/>
</dbReference>
<feature type="transmembrane region" description="Helical" evidence="1">
    <location>
        <begin position="547"/>
        <end position="566"/>
    </location>
</feature>
<dbReference type="Proteomes" id="UP001497497">
    <property type="component" value="Unassembled WGS sequence"/>
</dbReference>
<accession>A0AAV2GZ88</accession>
<feature type="transmembrane region" description="Helical" evidence="1">
    <location>
        <begin position="478"/>
        <end position="502"/>
    </location>
</feature>
<evidence type="ECO:0008006" key="6">
    <source>
        <dbReference type="Google" id="ProtNLM"/>
    </source>
</evidence>
<feature type="transmembrane region" description="Helical" evidence="1">
    <location>
        <begin position="224"/>
        <end position="245"/>
    </location>
</feature>
<feature type="domain" description="Wolframin OB-fold" evidence="2">
    <location>
        <begin position="694"/>
        <end position="785"/>
    </location>
</feature>
<dbReference type="InterPro" id="IPR045400">
    <property type="entry name" value="Wolframin_Cys-rich"/>
</dbReference>
<evidence type="ECO:0000313" key="4">
    <source>
        <dbReference type="EMBL" id="CAL1526465.1"/>
    </source>
</evidence>
<reference evidence="4 5" key="1">
    <citation type="submission" date="2024-04" db="EMBL/GenBank/DDBJ databases">
        <authorList>
            <consortium name="Genoscope - CEA"/>
            <person name="William W."/>
        </authorList>
    </citation>
    <scope>NUCLEOTIDE SEQUENCE [LARGE SCALE GENOMIC DNA]</scope>
</reference>
<name>A0AAV2GZ88_LYMST</name>
<gene>
    <name evidence="4" type="ORF">GSLYS_00000642001</name>
</gene>
<organism evidence="4 5">
    <name type="scientific">Lymnaea stagnalis</name>
    <name type="common">Great pond snail</name>
    <name type="synonym">Helix stagnalis</name>
    <dbReference type="NCBI Taxonomy" id="6523"/>
    <lineage>
        <taxon>Eukaryota</taxon>
        <taxon>Metazoa</taxon>
        <taxon>Spiralia</taxon>
        <taxon>Lophotrochozoa</taxon>
        <taxon>Mollusca</taxon>
        <taxon>Gastropoda</taxon>
        <taxon>Heterobranchia</taxon>
        <taxon>Euthyneura</taxon>
        <taxon>Panpulmonata</taxon>
        <taxon>Hygrophila</taxon>
        <taxon>Lymnaeoidea</taxon>
        <taxon>Lymnaeidae</taxon>
        <taxon>Lymnaea</taxon>
    </lineage>
</organism>
<dbReference type="EMBL" id="CAXITT010000005">
    <property type="protein sequence ID" value="CAL1526465.1"/>
    <property type="molecule type" value="Genomic_DNA"/>
</dbReference>
<keyword evidence="1" id="KW-1133">Transmembrane helix</keyword>
<feature type="transmembrane region" description="Helical" evidence="1">
    <location>
        <begin position="509"/>
        <end position="527"/>
    </location>
</feature>